<protein>
    <submittedName>
        <fullName evidence="6">DoxX family membrane protein</fullName>
    </submittedName>
</protein>
<dbReference type="PANTHER" id="PTHR39157:SF1">
    <property type="entry name" value="DOXX FAMILY PROTEIN"/>
    <property type="match status" value="1"/>
</dbReference>
<keyword evidence="3 5" id="KW-1133">Transmembrane helix</keyword>
<proteinExistence type="predicted"/>
<gene>
    <name evidence="6" type="ORF">E4665_12190</name>
</gene>
<name>A0A4Z0GNF8_9BACL</name>
<evidence type="ECO:0000313" key="6">
    <source>
        <dbReference type="EMBL" id="TGA97380.1"/>
    </source>
</evidence>
<dbReference type="AlphaFoldDB" id="A0A4Z0GNF8"/>
<dbReference type="OrthoDB" id="26941at2"/>
<evidence type="ECO:0000256" key="2">
    <source>
        <dbReference type="ARBA" id="ARBA00022692"/>
    </source>
</evidence>
<dbReference type="EMBL" id="SRJD01000014">
    <property type="protein sequence ID" value="TGA97380.1"/>
    <property type="molecule type" value="Genomic_DNA"/>
</dbReference>
<sequence>MVNWLRTSKTSSVILLLLRLWLGWQWTMDGFHKVFGAKPFDASGFMHGAIAHPVTGPTGNILYGPFNAFLQHIALPASPFFSFLVKWGELLVGIGLILGTLTTAAIFFGLLMNFMYMFAGTVSTNPLYVLIGVIILFAGFNAGKLGGDFWVIPWIRKTVGGWFGKSASRDEAA</sequence>
<dbReference type="PANTHER" id="PTHR39157">
    <property type="entry name" value="INTEGRAL MEMBRANE PROTEIN-RELATED"/>
    <property type="match status" value="1"/>
</dbReference>
<organism evidence="6 7">
    <name type="scientific">Sporolactobacillus shoreae</name>
    <dbReference type="NCBI Taxonomy" id="1465501"/>
    <lineage>
        <taxon>Bacteria</taxon>
        <taxon>Bacillati</taxon>
        <taxon>Bacillota</taxon>
        <taxon>Bacilli</taxon>
        <taxon>Bacillales</taxon>
        <taxon>Sporolactobacillaceae</taxon>
        <taxon>Sporolactobacillus</taxon>
    </lineage>
</organism>
<reference evidence="6 7" key="1">
    <citation type="journal article" date="2015" name="Int. J. Syst. Evol. Microbiol.">
        <title>Sporolactobacillus shoreae sp. nov. and Sporolactobacillus spathodeae sp. nov., two spore-forming lactic acid bacteria isolated from tree barks in Thailand.</title>
        <authorList>
            <person name="Thamacharoensuk T."/>
            <person name="Kitahara M."/>
            <person name="Ohkuma M."/>
            <person name="Thongchul N."/>
            <person name="Tanasupawat S."/>
        </authorList>
    </citation>
    <scope>NUCLEOTIDE SEQUENCE [LARGE SCALE GENOMIC DNA]</scope>
    <source>
        <strain evidence="6 7">BK92</strain>
    </source>
</reference>
<dbReference type="GO" id="GO:0016020">
    <property type="term" value="C:membrane"/>
    <property type="evidence" value="ECO:0007669"/>
    <property type="project" value="UniProtKB-SubCell"/>
</dbReference>
<comment type="subcellular location">
    <subcellularLocation>
        <location evidence="1">Membrane</location>
        <topology evidence="1">Multi-pass membrane protein</topology>
    </subcellularLocation>
</comment>
<dbReference type="Proteomes" id="UP000298347">
    <property type="component" value="Unassembled WGS sequence"/>
</dbReference>
<accession>A0A4Z0GNF8</accession>
<evidence type="ECO:0000256" key="3">
    <source>
        <dbReference type="ARBA" id="ARBA00022989"/>
    </source>
</evidence>
<comment type="caution">
    <text evidence="6">The sequence shown here is derived from an EMBL/GenBank/DDBJ whole genome shotgun (WGS) entry which is preliminary data.</text>
</comment>
<keyword evidence="7" id="KW-1185">Reference proteome</keyword>
<feature type="transmembrane region" description="Helical" evidence="5">
    <location>
        <begin position="90"/>
        <end position="115"/>
    </location>
</feature>
<keyword evidence="4 5" id="KW-0472">Membrane</keyword>
<evidence type="ECO:0000313" key="7">
    <source>
        <dbReference type="Proteomes" id="UP000298347"/>
    </source>
</evidence>
<keyword evidence="2 5" id="KW-0812">Transmembrane</keyword>
<evidence type="ECO:0000256" key="5">
    <source>
        <dbReference type="SAM" id="Phobius"/>
    </source>
</evidence>
<feature type="transmembrane region" description="Helical" evidence="5">
    <location>
        <begin position="127"/>
        <end position="147"/>
    </location>
</feature>
<evidence type="ECO:0000256" key="1">
    <source>
        <dbReference type="ARBA" id="ARBA00004141"/>
    </source>
</evidence>
<dbReference type="InterPro" id="IPR032808">
    <property type="entry name" value="DoxX"/>
</dbReference>
<dbReference type="RefSeq" id="WP_135349068.1">
    <property type="nucleotide sequence ID" value="NZ_SRJD01000014.1"/>
</dbReference>
<dbReference type="Pfam" id="PF07681">
    <property type="entry name" value="DoxX"/>
    <property type="match status" value="1"/>
</dbReference>
<evidence type="ECO:0000256" key="4">
    <source>
        <dbReference type="ARBA" id="ARBA00023136"/>
    </source>
</evidence>